<dbReference type="Gene3D" id="1.10.287.950">
    <property type="entry name" value="Methyl-accepting chemotaxis protein"/>
    <property type="match status" value="1"/>
</dbReference>
<protein>
    <submittedName>
        <fullName evidence="8">Methyl-accepting chemotaxis protein</fullName>
    </submittedName>
</protein>
<keyword evidence="2 4" id="KW-0807">Transducer</keyword>
<dbReference type="CDD" id="cd06225">
    <property type="entry name" value="HAMP"/>
    <property type="match status" value="1"/>
</dbReference>
<keyword evidence="5" id="KW-0472">Membrane</keyword>
<feature type="domain" description="Methyl-accepting transducer" evidence="6">
    <location>
        <begin position="239"/>
        <end position="475"/>
    </location>
</feature>
<dbReference type="PROSITE" id="PS50885">
    <property type="entry name" value="HAMP"/>
    <property type="match status" value="1"/>
</dbReference>
<dbReference type="CDD" id="cd11386">
    <property type="entry name" value="MCP_signal"/>
    <property type="match status" value="1"/>
</dbReference>
<keyword evidence="5" id="KW-0812">Transmembrane</keyword>
<feature type="domain" description="HAMP" evidence="7">
    <location>
        <begin position="180"/>
        <end position="234"/>
    </location>
</feature>
<keyword evidence="5" id="KW-1133">Transmembrane helix</keyword>
<dbReference type="SUPFAM" id="SSF58104">
    <property type="entry name" value="Methyl-accepting chemotaxis protein (MCP) signaling domain"/>
    <property type="match status" value="1"/>
</dbReference>
<feature type="transmembrane region" description="Helical" evidence="5">
    <location>
        <begin position="157"/>
        <end position="178"/>
    </location>
</feature>
<name>A0ABU4RVK9_9GAMM</name>
<reference evidence="8 9" key="1">
    <citation type="submission" date="2023-11" db="EMBL/GenBank/DDBJ databases">
        <title>Gilvimarinus fulvus sp. nov., isolated from the surface of Kelp.</title>
        <authorList>
            <person name="Sun Y.Y."/>
            <person name="Gong Y."/>
            <person name="Du Z.J."/>
        </authorList>
    </citation>
    <scope>NUCLEOTIDE SEQUENCE [LARGE SCALE GENOMIC DNA]</scope>
    <source>
        <strain evidence="8 9">SDUM040013</strain>
    </source>
</reference>
<organism evidence="8 9">
    <name type="scientific">Gilvimarinus gilvus</name>
    <dbReference type="NCBI Taxonomy" id="3058038"/>
    <lineage>
        <taxon>Bacteria</taxon>
        <taxon>Pseudomonadati</taxon>
        <taxon>Pseudomonadota</taxon>
        <taxon>Gammaproteobacteria</taxon>
        <taxon>Cellvibrionales</taxon>
        <taxon>Cellvibrionaceae</taxon>
        <taxon>Gilvimarinus</taxon>
    </lineage>
</organism>
<dbReference type="PROSITE" id="PS50111">
    <property type="entry name" value="CHEMOTAXIS_TRANSDUC_2"/>
    <property type="match status" value="1"/>
</dbReference>
<dbReference type="Proteomes" id="UP001273505">
    <property type="component" value="Unassembled WGS sequence"/>
</dbReference>
<dbReference type="Pfam" id="PF00672">
    <property type="entry name" value="HAMP"/>
    <property type="match status" value="1"/>
</dbReference>
<dbReference type="RefSeq" id="WP_302723825.1">
    <property type="nucleotide sequence ID" value="NZ_JAULRU010000705.1"/>
</dbReference>
<dbReference type="SMART" id="SM00304">
    <property type="entry name" value="HAMP"/>
    <property type="match status" value="1"/>
</dbReference>
<dbReference type="InterPro" id="IPR004089">
    <property type="entry name" value="MCPsignal_dom"/>
</dbReference>
<evidence type="ECO:0000313" key="9">
    <source>
        <dbReference type="Proteomes" id="UP001273505"/>
    </source>
</evidence>
<gene>
    <name evidence="8" type="ORF">SCD92_06010</name>
</gene>
<dbReference type="PANTHER" id="PTHR32089:SF112">
    <property type="entry name" value="LYSOZYME-LIKE PROTEIN-RELATED"/>
    <property type="match status" value="1"/>
</dbReference>
<evidence type="ECO:0000259" key="7">
    <source>
        <dbReference type="PROSITE" id="PS50885"/>
    </source>
</evidence>
<dbReference type="EMBL" id="JAXAFO010000007">
    <property type="protein sequence ID" value="MDX6848907.1"/>
    <property type="molecule type" value="Genomic_DNA"/>
</dbReference>
<sequence>MKNLSLKWKILLSVTLTCIAAVIVTTVVTVNSGISRVEDTIVEDTRSLAEVLGEASVGAIMFEDDMTVTASLEALKASERVLGAVVYSGGEPFAWFSRSGGGKMPASLPSRPNSPGIVELENAIIVTEAIQSDGSKVGTISFHVDLAELDEVVSESVFDAIIVVIVISLVAAGLAYVVQASIIKPVNNVVRALRDISEGEGDLTRRLPVEGSDEISELAACFNRFVERLHTIISSVAETAVEVDESANILSNLSQENERSITSQQADIQQIVTAIKEMAAVVSDVTQRVAETAENSHQADTVAMSGKQTVQSTMSQIQSLSADIRTASEVIDRLRQETVAIGTVLDVIRGIAEQTNLLALNAAIEAARAGEQGRGFAVVADEVRTLASRTQSSTTEIQEMIERLQTGSAEAVEMMTAGTTQADASVTKAGEATEALEEITNYVGEIRDRTNQIAAASEQQSAATQQIEVNIDSVSGVAQSTAESSGRITSNSVNLAKMAKKMSELVGRFKV</sequence>
<dbReference type="InterPro" id="IPR033417">
    <property type="entry name" value="CHASE8"/>
</dbReference>
<comment type="subcellular location">
    <subcellularLocation>
        <location evidence="1">Membrane</location>
    </subcellularLocation>
</comment>
<accession>A0ABU4RVK9</accession>
<dbReference type="InterPro" id="IPR003660">
    <property type="entry name" value="HAMP_dom"/>
</dbReference>
<comment type="similarity">
    <text evidence="3">Belongs to the methyl-accepting chemotaxis (MCP) protein family.</text>
</comment>
<comment type="caution">
    <text evidence="8">The sequence shown here is derived from an EMBL/GenBank/DDBJ whole genome shotgun (WGS) entry which is preliminary data.</text>
</comment>
<keyword evidence="9" id="KW-1185">Reference proteome</keyword>
<evidence type="ECO:0000313" key="8">
    <source>
        <dbReference type="EMBL" id="MDX6848907.1"/>
    </source>
</evidence>
<proteinExistence type="inferred from homology"/>
<evidence type="ECO:0000256" key="2">
    <source>
        <dbReference type="ARBA" id="ARBA00023224"/>
    </source>
</evidence>
<evidence type="ECO:0000259" key="6">
    <source>
        <dbReference type="PROSITE" id="PS50111"/>
    </source>
</evidence>
<evidence type="ECO:0000256" key="1">
    <source>
        <dbReference type="ARBA" id="ARBA00004370"/>
    </source>
</evidence>
<dbReference type="Pfam" id="PF00015">
    <property type="entry name" value="MCPsignal"/>
    <property type="match status" value="1"/>
</dbReference>
<dbReference type="PANTHER" id="PTHR32089">
    <property type="entry name" value="METHYL-ACCEPTING CHEMOTAXIS PROTEIN MCPB"/>
    <property type="match status" value="1"/>
</dbReference>
<evidence type="ECO:0000256" key="4">
    <source>
        <dbReference type="PROSITE-ProRule" id="PRU00284"/>
    </source>
</evidence>
<dbReference type="Pfam" id="PF17152">
    <property type="entry name" value="CHASE8"/>
    <property type="match status" value="1"/>
</dbReference>
<evidence type="ECO:0000256" key="5">
    <source>
        <dbReference type="SAM" id="Phobius"/>
    </source>
</evidence>
<evidence type="ECO:0000256" key="3">
    <source>
        <dbReference type="ARBA" id="ARBA00029447"/>
    </source>
</evidence>
<dbReference type="SMART" id="SM00283">
    <property type="entry name" value="MA"/>
    <property type="match status" value="1"/>
</dbReference>